<dbReference type="NCBIfam" id="TIGR01951">
    <property type="entry name" value="nusB"/>
    <property type="match status" value="1"/>
</dbReference>
<feature type="domain" description="NusB/RsmB/TIM44" evidence="2">
    <location>
        <begin position="5"/>
        <end position="136"/>
    </location>
</feature>
<dbReference type="CDD" id="cd00619">
    <property type="entry name" value="Terminator_NusB"/>
    <property type="match status" value="1"/>
</dbReference>
<gene>
    <name evidence="1 3" type="primary">nusB</name>
    <name evidence="3" type="ORF">DGMP_04470</name>
</gene>
<protein>
    <recommendedName>
        <fullName evidence="1">Transcription antitermination protein NusB</fullName>
    </recommendedName>
    <alternativeName>
        <fullName evidence="1">Antitermination factor NusB</fullName>
    </alternativeName>
</protein>
<keyword evidence="1" id="KW-0805">Transcription regulation</keyword>
<dbReference type="HAMAP" id="MF_00073">
    <property type="entry name" value="NusB"/>
    <property type="match status" value="1"/>
</dbReference>
<evidence type="ECO:0000256" key="1">
    <source>
        <dbReference type="HAMAP-Rule" id="MF_00073"/>
    </source>
</evidence>
<dbReference type="Proteomes" id="UP000826725">
    <property type="component" value="Chromosome"/>
</dbReference>
<keyword evidence="1" id="KW-0694">RNA-binding</keyword>
<accession>A0A8D5FQ52</accession>
<dbReference type="KEGG" id="dbk:DGMP_04470"/>
<name>A0A8D5FQ52_9BACT</name>
<dbReference type="AlphaFoldDB" id="A0A8D5FQ52"/>
<dbReference type="GO" id="GO:0005829">
    <property type="term" value="C:cytosol"/>
    <property type="evidence" value="ECO:0007669"/>
    <property type="project" value="TreeGrafter"/>
</dbReference>
<sequence>MGTRRKSREAALQFLYQNDFVAVADVGDEGALLDSYGLFCSLYQVNRKARPYGYDLIKGVLSELESIDSIIEKCATHWRLPRLAPTDRNLLRIAVYEMLHVGDVPPEVAINEAVEVAKRFGGDESPRFINGVLDAVRAHLQ</sequence>
<dbReference type="PANTHER" id="PTHR11078:SF3">
    <property type="entry name" value="ANTITERMINATION NUSB DOMAIN-CONTAINING PROTEIN"/>
    <property type="match status" value="1"/>
</dbReference>
<keyword evidence="1" id="KW-0804">Transcription</keyword>
<dbReference type="InterPro" id="IPR006027">
    <property type="entry name" value="NusB_RsmB_TIM44"/>
</dbReference>
<dbReference type="GO" id="GO:0006353">
    <property type="term" value="P:DNA-templated transcription termination"/>
    <property type="evidence" value="ECO:0007669"/>
    <property type="project" value="UniProtKB-UniRule"/>
</dbReference>
<comment type="similarity">
    <text evidence="1">Belongs to the NusB family.</text>
</comment>
<evidence type="ECO:0000259" key="2">
    <source>
        <dbReference type="Pfam" id="PF01029"/>
    </source>
</evidence>
<evidence type="ECO:0000313" key="4">
    <source>
        <dbReference type="Proteomes" id="UP000826725"/>
    </source>
</evidence>
<proteinExistence type="inferred from homology"/>
<keyword evidence="1" id="KW-0889">Transcription antitermination</keyword>
<dbReference type="GO" id="GO:0003723">
    <property type="term" value="F:RNA binding"/>
    <property type="evidence" value="ECO:0007669"/>
    <property type="project" value="UniProtKB-UniRule"/>
</dbReference>
<dbReference type="InterPro" id="IPR011605">
    <property type="entry name" value="NusB_fam"/>
</dbReference>
<reference evidence="3" key="1">
    <citation type="submission" date="2020-09" db="EMBL/GenBank/DDBJ databases">
        <title>Desulfogranum mesoprofundum gen. nov., sp. nov., a novel mesophilic, sulfate-reducing chemolithoautotroph isolated from a deep-sea hydrothermal vent chimney in the Suiyo Seamount.</title>
        <authorList>
            <person name="Hashimoto Y."/>
            <person name="Nakagawa S."/>
        </authorList>
    </citation>
    <scope>NUCLEOTIDE SEQUENCE</scope>
    <source>
        <strain evidence="3">KT2</strain>
    </source>
</reference>
<evidence type="ECO:0000313" key="3">
    <source>
        <dbReference type="EMBL" id="BCL59754.1"/>
    </source>
</evidence>
<dbReference type="Pfam" id="PF01029">
    <property type="entry name" value="NusB"/>
    <property type="match status" value="1"/>
</dbReference>
<dbReference type="RefSeq" id="WP_228855943.1">
    <property type="nucleotide sequence ID" value="NZ_AP024086.1"/>
</dbReference>
<organism evidence="3 4">
    <name type="scientific">Desulfomarina profundi</name>
    <dbReference type="NCBI Taxonomy" id="2772557"/>
    <lineage>
        <taxon>Bacteria</taxon>
        <taxon>Pseudomonadati</taxon>
        <taxon>Thermodesulfobacteriota</taxon>
        <taxon>Desulfobulbia</taxon>
        <taxon>Desulfobulbales</taxon>
        <taxon>Desulfobulbaceae</taxon>
        <taxon>Desulfomarina</taxon>
    </lineage>
</organism>
<dbReference type="EMBL" id="AP024086">
    <property type="protein sequence ID" value="BCL59754.1"/>
    <property type="molecule type" value="Genomic_DNA"/>
</dbReference>
<dbReference type="GO" id="GO:0031564">
    <property type="term" value="P:transcription antitermination"/>
    <property type="evidence" value="ECO:0007669"/>
    <property type="project" value="UniProtKB-KW"/>
</dbReference>
<keyword evidence="4" id="KW-1185">Reference proteome</keyword>
<comment type="function">
    <text evidence="1">Involved in transcription antitermination. Required for transcription of ribosomal RNA (rRNA) genes. Binds specifically to the boxA antiterminator sequence of the ribosomal RNA (rrn) operons.</text>
</comment>
<dbReference type="PANTHER" id="PTHR11078">
    <property type="entry name" value="N UTILIZATION SUBSTANCE PROTEIN B-RELATED"/>
    <property type="match status" value="1"/>
</dbReference>